<dbReference type="EMBL" id="KN410649">
    <property type="protein sequence ID" value="KHG18461.1"/>
    <property type="molecule type" value="Genomic_DNA"/>
</dbReference>
<evidence type="ECO:0000313" key="1">
    <source>
        <dbReference type="EMBL" id="KHG18461.1"/>
    </source>
</evidence>
<dbReference type="AlphaFoldDB" id="A0A0B0P513"/>
<proteinExistence type="predicted"/>
<keyword evidence="2" id="KW-1185">Reference proteome</keyword>
<name>A0A0B0P513_GOSAR</name>
<gene>
    <name evidence="1" type="ORF">F383_24006</name>
</gene>
<accession>A0A0B0P513</accession>
<protein>
    <submittedName>
        <fullName evidence="1">Killer cell immunoglobulin-like receptor 2DL4</fullName>
    </submittedName>
</protein>
<dbReference type="Proteomes" id="UP000032142">
    <property type="component" value="Unassembled WGS sequence"/>
</dbReference>
<evidence type="ECO:0000313" key="2">
    <source>
        <dbReference type="Proteomes" id="UP000032142"/>
    </source>
</evidence>
<organism evidence="1 2">
    <name type="scientific">Gossypium arboreum</name>
    <name type="common">Tree cotton</name>
    <name type="synonym">Gossypium nanking</name>
    <dbReference type="NCBI Taxonomy" id="29729"/>
    <lineage>
        <taxon>Eukaryota</taxon>
        <taxon>Viridiplantae</taxon>
        <taxon>Streptophyta</taxon>
        <taxon>Embryophyta</taxon>
        <taxon>Tracheophyta</taxon>
        <taxon>Spermatophyta</taxon>
        <taxon>Magnoliopsida</taxon>
        <taxon>eudicotyledons</taxon>
        <taxon>Gunneridae</taxon>
        <taxon>Pentapetalae</taxon>
        <taxon>rosids</taxon>
        <taxon>malvids</taxon>
        <taxon>Malvales</taxon>
        <taxon>Malvaceae</taxon>
        <taxon>Malvoideae</taxon>
        <taxon>Gossypium</taxon>
    </lineage>
</organism>
<keyword evidence="1" id="KW-0675">Receptor</keyword>
<reference evidence="2" key="1">
    <citation type="submission" date="2014-09" db="EMBL/GenBank/DDBJ databases">
        <authorList>
            <person name="Mudge J."/>
            <person name="Ramaraj T."/>
            <person name="Lindquist I.E."/>
            <person name="Bharti A.K."/>
            <person name="Sundararajan A."/>
            <person name="Cameron C.T."/>
            <person name="Woodward J.E."/>
            <person name="May G.D."/>
            <person name="Brubaker C."/>
            <person name="Broadhvest J."/>
            <person name="Wilkins T.A."/>
        </authorList>
    </citation>
    <scope>NUCLEOTIDE SEQUENCE</scope>
    <source>
        <strain evidence="2">cv. AKA8401</strain>
    </source>
</reference>
<sequence length="142" mass="15824">MFVAYQITLPSLPCHIGTFIASFVIIPVEHSEYYKCHISIRSRSYLISCNAHHRATHGLTHISYRSRCNYTGCSQKLSGIRPLKDYLAIGRTHKTIARSSITCIASIMNSDHSTSSDATYITNPDHLTSSDFLIPSDMSLVS</sequence>